<name>A0A1M5DPE2_9FLAO</name>
<dbReference type="SUPFAM" id="SSF159894">
    <property type="entry name" value="YgaC/TfoX-N like"/>
    <property type="match status" value="1"/>
</dbReference>
<dbReference type="OrthoDB" id="214902at2"/>
<dbReference type="Gene3D" id="3.30.1460.30">
    <property type="entry name" value="YgaC/TfoX-N like chaperone"/>
    <property type="match status" value="1"/>
</dbReference>
<evidence type="ECO:0000313" key="2">
    <source>
        <dbReference type="EMBL" id="SHF68830.1"/>
    </source>
</evidence>
<proteinExistence type="predicted"/>
<dbReference type="EMBL" id="FQUX01000006">
    <property type="protein sequence ID" value="SHF68830.1"/>
    <property type="molecule type" value="Genomic_DNA"/>
</dbReference>
<reference evidence="3" key="1">
    <citation type="submission" date="2016-11" db="EMBL/GenBank/DDBJ databases">
        <authorList>
            <person name="Varghese N."/>
            <person name="Submissions S."/>
        </authorList>
    </citation>
    <scope>NUCLEOTIDE SEQUENCE [LARGE SCALE GENOMIC DNA]</scope>
    <source>
        <strain evidence="3">DSM 17539</strain>
    </source>
</reference>
<protein>
    <submittedName>
        <fullName evidence="2">Transcriptional regulator of competence genes, TfoX/Sxy family</fullName>
    </submittedName>
</protein>
<gene>
    <name evidence="2" type="ORF">SAMN03080594_106185</name>
</gene>
<organism evidence="2 3">
    <name type="scientific">Arenibacter palladensis</name>
    <dbReference type="NCBI Taxonomy" id="237373"/>
    <lineage>
        <taxon>Bacteria</taxon>
        <taxon>Pseudomonadati</taxon>
        <taxon>Bacteroidota</taxon>
        <taxon>Flavobacteriia</taxon>
        <taxon>Flavobacteriales</taxon>
        <taxon>Flavobacteriaceae</taxon>
        <taxon>Arenibacter</taxon>
    </lineage>
</organism>
<sequence length="115" mass="13318">MAYDEQFAQRIRASFELQPQAVRTNITEKKMFGGIAFLYCGKMTVGIIKENLMVRVVSSKMDRILSTEHVRPMDFAKRPMKEFVYVSQEGIATEEQLLNYIELGLEHAKQKLNEL</sequence>
<dbReference type="InterPro" id="IPR007076">
    <property type="entry name" value="TfoX_N"/>
</dbReference>
<keyword evidence="3" id="KW-1185">Reference proteome</keyword>
<accession>A0A1M5DPE2</accession>
<dbReference type="Pfam" id="PF04993">
    <property type="entry name" value="TfoX_N"/>
    <property type="match status" value="1"/>
</dbReference>
<feature type="domain" description="TfoX N-terminal" evidence="1">
    <location>
        <begin position="24"/>
        <end position="108"/>
    </location>
</feature>
<dbReference type="Proteomes" id="UP000184406">
    <property type="component" value="Unassembled WGS sequence"/>
</dbReference>
<dbReference type="RefSeq" id="WP_072863557.1">
    <property type="nucleotide sequence ID" value="NZ_FQUX01000006.1"/>
</dbReference>
<dbReference type="AlphaFoldDB" id="A0A1M5DPE2"/>
<evidence type="ECO:0000313" key="3">
    <source>
        <dbReference type="Proteomes" id="UP000184406"/>
    </source>
</evidence>
<evidence type="ECO:0000259" key="1">
    <source>
        <dbReference type="Pfam" id="PF04993"/>
    </source>
</evidence>